<name>A0A6S7KQT6_PARCT</name>
<dbReference type="Proteomes" id="UP001152795">
    <property type="component" value="Unassembled WGS sequence"/>
</dbReference>
<proteinExistence type="predicted"/>
<dbReference type="Pfam" id="PF07727">
    <property type="entry name" value="RVT_2"/>
    <property type="match status" value="1"/>
</dbReference>
<keyword evidence="2" id="KW-1185">Reference proteome</keyword>
<gene>
    <name evidence="1" type="ORF">PACLA_8A028592</name>
</gene>
<dbReference type="AlphaFoldDB" id="A0A6S7KQT6"/>
<dbReference type="CDD" id="cd09272">
    <property type="entry name" value="RNase_HI_RT_Ty1"/>
    <property type="match status" value="1"/>
</dbReference>
<reference evidence="1" key="1">
    <citation type="submission" date="2020-04" db="EMBL/GenBank/DDBJ databases">
        <authorList>
            <person name="Alioto T."/>
            <person name="Alioto T."/>
            <person name="Gomez Garrido J."/>
        </authorList>
    </citation>
    <scope>NUCLEOTIDE SEQUENCE</scope>
    <source>
        <strain evidence="1">A484AB</strain>
    </source>
</reference>
<comment type="caution">
    <text evidence="1">The sequence shown here is derived from an EMBL/GenBank/DDBJ whole genome shotgun (WGS) entry which is preliminary data.</text>
</comment>
<dbReference type="PANTHER" id="PTHR11439:SF483">
    <property type="entry name" value="PEPTIDE SYNTHASE GLIP-LIKE, PUTATIVE (AFU_ORTHOLOGUE AFUA_3G12920)-RELATED"/>
    <property type="match status" value="1"/>
</dbReference>
<organism evidence="1 2">
    <name type="scientific">Paramuricea clavata</name>
    <name type="common">Red gorgonian</name>
    <name type="synonym">Violescent sea-whip</name>
    <dbReference type="NCBI Taxonomy" id="317549"/>
    <lineage>
        <taxon>Eukaryota</taxon>
        <taxon>Metazoa</taxon>
        <taxon>Cnidaria</taxon>
        <taxon>Anthozoa</taxon>
        <taxon>Octocorallia</taxon>
        <taxon>Malacalcyonacea</taxon>
        <taxon>Plexauridae</taxon>
        <taxon>Paramuricea</taxon>
    </lineage>
</organism>
<dbReference type="EMBL" id="CACRXK020033991">
    <property type="protein sequence ID" value="CAB4044111.1"/>
    <property type="molecule type" value="Genomic_DNA"/>
</dbReference>
<dbReference type="PANTHER" id="PTHR11439">
    <property type="entry name" value="GAG-POL-RELATED RETROTRANSPOSON"/>
    <property type="match status" value="1"/>
</dbReference>
<accession>A0A6S7KQT6</accession>
<sequence length="262" mass="29539">MEKELPGNEFQADKHVTLELSNDNDVVFQDDQADNAEINEPVRERRAPYRFGEWQSSRCWNSVLDEHLKSIGFTQTESDPCIYVKEKDGNIFIVVIHVDNIILAGKTNEKIAKLKESIAERFQVAGMGELKYILGLQVRDSIGWNCGLLYSKNASPDCVGFSDADWAGGLNGRKSNSGYTCQIHDDAGSWRRKKQTCVALSTAEAEYVALSAAVQEALWMRQLLIDLSVNDIDEQVPFTRIMSQLLLCLSTQYFMEDLNTQT</sequence>
<evidence type="ECO:0000313" key="1">
    <source>
        <dbReference type="EMBL" id="CAB4044111.1"/>
    </source>
</evidence>
<evidence type="ECO:0000313" key="2">
    <source>
        <dbReference type="Proteomes" id="UP001152795"/>
    </source>
</evidence>
<dbReference type="InterPro" id="IPR013103">
    <property type="entry name" value="RVT_2"/>
</dbReference>
<dbReference type="OrthoDB" id="437005at2759"/>
<protein>
    <submittedName>
        <fullName evidence="1">Uncharacterized protein</fullName>
    </submittedName>
</protein>